<accession>A0ABR5IC11</accession>
<evidence type="ECO:0000313" key="3">
    <source>
        <dbReference type="Proteomes" id="UP000037247"/>
    </source>
</evidence>
<sequence>MASTLFITLPVDDTARSRRFFESIGFRTDEWFCDAGTVCLPINERTMLVLLAAQRFAGYSAAGRGARFCAGTSREVVLAFSASSRHEVDDMADTALANGATALREPDDHGFTYSRSFCDPDGHAWEIVWMNPGAITEAG</sequence>
<evidence type="ECO:0000313" key="2">
    <source>
        <dbReference type="EMBL" id="KNA91245.1"/>
    </source>
</evidence>
<dbReference type="PANTHER" id="PTHR36503:SF2">
    <property type="entry name" value="BLR2408 PROTEIN"/>
    <property type="match status" value="1"/>
</dbReference>
<name>A0ABR5IC11_9ACTN</name>
<dbReference type="InterPro" id="IPR037523">
    <property type="entry name" value="VOC_core"/>
</dbReference>
<keyword evidence="3" id="KW-1185">Reference proteome</keyword>
<protein>
    <submittedName>
        <fullName evidence="2">Glyoxalase</fullName>
    </submittedName>
</protein>
<feature type="domain" description="VOC" evidence="1">
    <location>
        <begin position="3"/>
        <end position="130"/>
    </location>
</feature>
<dbReference type="InterPro" id="IPR029068">
    <property type="entry name" value="Glyas_Bleomycin-R_OHBP_Dase"/>
</dbReference>
<dbReference type="EMBL" id="LDTZ01000017">
    <property type="protein sequence ID" value="KNA91245.1"/>
    <property type="molecule type" value="Genomic_DNA"/>
</dbReference>
<reference evidence="2 3" key="1">
    <citation type="submission" date="2015-05" db="EMBL/GenBank/DDBJ databases">
        <title>Draft genome sequence of the bacterium Gordonia jacobaea a new member of the Gordonia genus.</title>
        <authorList>
            <person name="Jimenez-Galisteo G."/>
            <person name="Dominguez A."/>
            <person name="Munoz E."/>
            <person name="Vinas M."/>
        </authorList>
    </citation>
    <scope>NUCLEOTIDE SEQUENCE [LARGE SCALE GENOMIC DNA]</scope>
    <source>
        <strain evidence="3">mv1</strain>
    </source>
</reference>
<evidence type="ECO:0000259" key="1">
    <source>
        <dbReference type="PROSITE" id="PS51819"/>
    </source>
</evidence>
<dbReference type="Proteomes" id="UP000037247">
    <property type="component" value="Unassembled WGS sequence"/>
</dbReference>
<gene>
    <name evidence="2" type="ORF">ABW18_13355</name>
</gene>
<dbReference type="PROSITE" id="PS51819">
    <property type="entry name" value="VOC"/>
    <property type="match status" value="1"/>
</dbReference>
<dbReference type="RefSeq" id="WP_049699414.1">
    <property type="nucleotide sequence ID" value="NZ_JAQDQF010000007.1"/>
</dbReference>
<proteinExistence type="predicted"/>
<comment type="caution">
    <text evidence="2">The sequence shown here is derived from an EMBL/GenBank/DDBJ whole genome shotgun (WGS) entry which is preliminary data.</text>
</comment>
<dbReference type="Gene3D" id="3.10.180.10">
    <property type="entry name" value="2,3-Dihydroxybiphenyl 1,2-Dioxygenase, domain 1"/>
    <property type="match status" value="1"/>
</dbReference>
<dbReference type="PANTHER" id="PTHR36503">
    <property type="entry name" value="BLR2520 PROTEIN"/>
    <property type="match status" value="1"/>
</dbReference>
<dbReference type="InterPro" id="IPR004360">
    <property type="entry name" value="Glyas_Fos-R_dOase_dom"/>
</dbReference>
<dbReference type="SUPFAM" id="SSF54593">
    <property type="entry name" value="Glyoxalase/Bleomycin resistance protein/Dihydroxybiphenyl dioxygenase"/>
    <property type="match status" value="1"/>
</dbReference>
<organism evidence="2 3">
    <name type="scientific">Gordonia jacobaea</name>
    <dbReference type="NCBI Taxonomy" id="122202"/>
    <lineage>
        <taxon>Bacteria</taxon>
        <taxon>Bacillati</taxon>
        <taxon>Actinomycetota</taxon>
        <taxon>Actinomycetes</taxon>
        <taxon>Mycobacteriales</taxon>
        <taxon>Gordoniaceae</taxon>
        <taxon>Gordonia</taxon>
    </lineage>
</organism>
<dbReference type="Pfam" id="PF00903">
    <property type="entry name" value="Glyoxalase"/>
    <property type="match status" value="1"/>
</dbReference>